<keyword evidence="2" id="KW-1185">Reference proteome</keyword>
<evidence type="ECO:0000313" key="2">
    <source>
        <dbReference type="Proteomes" id="UP001429580"/>
    </source>
</evidence>
<proteinExistence type="predicted"/>
<comment type="caution">
    <text evidence="1">The sequence shown here is derived from an EMBL/GenBank/DDBJ whole genome shotgun (WGS) entry which is preliminary data.</text>
</comment>
<organism evidence="1 2">
    <name type="scientific">Pseudochelatococcus lubricantis</name>
    <dbReference type="NCBI Taxonomy" id="1538102"/>
    <lineage>
        <taxon>Bacteria</taxon>
        <taxon>Pseudomonadati</taxon>
        <taxon>Pseudomonadota</taxon>
        <taxon>Alphaproteobacteria</taxon>
        <taxon>Hyphomicrobiales</taxon>
        <taxon>Chelatococcaceae</taxon>
        <taxon>Pseudochelatococcus</taxon>
    </lineage>
</organism>
<dbReference type="EMBL" id="JAASQI010000002">
    <property type="protein sequence ID" value="NIJ57108.1"/>
    <property type="molecule type" value="Genomic_DNA"/>
</dbReference>
<dbReference type="Proteomes" id="UP001429580">
    <property type="component" value="Unassembled WGS sequence"/>
</dbReference>
<accession>A0ABX0UVY1</accession>
<gene>
    <name evidence="1" type="ORF">FHS82_000934</name>
</gene>
<reference evidence="1 2" key="1">
    <citation type="submission" date="2020-03" db="EMBL/GenBank/DDBJ databases">
        <title>Genomic Encyclopedia of Type Strains, Phase IV (KMG-IV): sequencing the most valuable type-strain genomes for metagenomic binning, comparative biology and taxonomic classification.</title>
        <authorList>
            <person name="Goeker M."/>
        </authorList>
    </citation>
    <scope>NUCLEOTIDE SEQUENCE [LARGE SCALE GENOMIC DNA]</scope>
    <source>
        <strain evidence="1 2">DSM 103870</strain>
    </source>
</reference>
<protein>
    <submittedName>
        <fullName evidence="1">Uncharacterized protein</fullName>
    </submittedName>
</protein>
<sequence length="160" mass="17402">MATRPAGKAYEAERLICHNIRPFIVDLCYVDRSFLVASVASRNHGAINDIIESSSEMFFKPGTLRYTFGSHVSERRDPAGRHDAAPAVSFGMRFAHELVAVSFLLHLANDFAGVALADGSMPYGRSAEALGQLSAAFCAARLSGGFDLPHDCDPKHHPFH</sequence>
<name>A0ABX0UVY1_9HYPH</name>
<evidence type="ECO:0000313" key="1">
    <source>
        <dbReference type="EMBL" id="NIJ57108.1"/>
    </source>
</evidence>
<dbReference type="RefSeq" id="WP_166949327.1">
    <property type="nucleotide sequence ID" value="NZ_JAASQI010000002.1"/>
</dbReference>